<name>A0A154IP00_RHILE</name>
<dbReference type="SMART" id="SM00422">
    <property type="entry name" value="HTH_MERR"/>
    <property type="match status" value="1"/>
</dbReference>
<comment type="caution">
    <text evidence="3">The sequence shown here is derived from an EMBL/GenBank/DDBJ whole genome shotgun (WGS) entry which is preliminary data.</text>
</comment>
<dbReference type="InterPro" id="IPR009061">
    <property type="entry name" value="DNA-bd_dom_put_sf"/>
</dbReference>
<feature type="domain" description="HTH merR-type" evidence="2">
    <location>
        <begin position="12"/>
        <end position="80"/>
    </location>
</feature>
<proteinExistence type="predicted"/>
<dbReference type="PROSITE" id="PS50937">
    <property type="entry name" value="HTH_MERR_2"/>
    <property type="match status" value="1"/>
</dbReference>
<dbReference type="EMBL" id="LVYU01000076">
    <property type="protein sequence ID" value="KZB02152.1"/>
    <property type="molecule type" value="Genomic_DNA"/>
</dbReference>
<dbReference type="InterPro" id="IPR047057">
    <property type="entry name" value="MerR_fam"/>
</dbReference>
<dbReference type="EMBL" id="WUFV01000002">
    <property type="protein sequence ID" value="NEK14160.1"/>
    <property type="molecule type" value="Genomic_DNA"/>
</dbReference>
<evidence type="ECO:0000313" key="4">
    <source>
        <dbReference type="EMBL" id="NEK14160.1"/>
    </source>
</evidence>
<dbReference type="Pfam" id="PF13411">
    <property type="entry name" value="MerR_1"/>
    <property type="match status" value="1"/>
</dbReference>
<dbReference type="Gene3D" id="1.10.1660.10">
    <property type="match status" value="1"/>
</dbReference>
<dbReference type="GO" id="GO:0003700">
    <property type="term" value="F:DNA-binding transcription factor activity"/>
    <property type="evidence" value="ECO:0007669"/>
    <property type="project" value="InterPro"/>
</dbReference>
<sequence>MTLDKSPDAFRTISEVADDLDLPQHVLRFWETRFPQIKPMKRGGGRRYYRPEDVDLLKGIRHLLYDHGYTIKGVQKLLKTNGNKFVISVGHGDLASVEALASGVQDMGAGEPRVGMADEDQIVGRAKPPITRRFFNFVAGDDEQEVSIGKSSVGKEDRALLQEALYDLLECKRLLDQVR</sequence>
<dbReference type="SUPFAM" id="SSF46955">
    <property type="entry name" value="Putative DNA-binding domain"/>
    <property type="match status" value="1"/>
</dbReference>
<reference evidence="3" key="1">
    <citation type="submission" date="2016-03" db="EMBL/GenBank/DDBJ databases">
        <title>Microsymbionts genomes from the relict species Vavilovia formosa.</title>
        <authorList>
            <person name="Chirak E."/>
            <person name="Kimeklis A."/>
            <person name="Kopat V."/>
            <person name="Andronov E."/>
        </authorList>
    </citation>
    <scope>NUCLEOTIDE SEQUENCE [LARGE SCALE GENOMIC DNA]</scope>
    <source>
        <strain evidence="3">Vaf12</strain>
    </source>
</reference>
<gene>
    <name evidence="3" type="ORF">A4A59_11375</name>
    <name evidence="4" type="ORF">GR257_04750</name>
</gene>
<dbReference type="Proteomes" id="UP000471705">
    <property type="component" value="Unassembled WGS sequence"/>
</dbReference>
<dbReference type="PANTHER" id="PTHR30204:SF15">
    <property type="entry name" value="BLL5018 PROTEIN"/>
    <property type="match status" value="1"/>
</dbReference>
<evidence type="ECO:0000256" key="1">
    <source>
        <dbReference type="ARBA" id="ARBA00023125"/>
    </source>
</evidence>
<dbReference type="AlphaFoldDB" id="A0A154IP00"/>
<evidence type="ECO:0000259" key="2">
    <source>
        <dbReference type="PROSITE" id="PS50937"/>
    </source>
</evidence>
<accession>A0A154IP00</accession>
<evidence type="ECO:0000313" key="5">
    <source>
        <dbReference type="Proteomes" id="UP000471705"/>
    </source>
</evidence>
<protein>
    <submittedName>
        <fullName evidence="3">MerR family transcriptional regulator</fullName>
    </submittedName>
</protein>
<dbReference type="RefSeq" id="WP_020049428.1">
    <property type="nucleotide sequence ID" value="NZ_CP071626.1"/>
</dbReference>
<dbReference type="GO" id="GO:0003677">
    <property type="term" value="F:DNA binding"/>
    <property type="evidence" value="ECO:0007669"/>
    <property type="project" value="UniProtKB-KW"/>
</dbReference>
<reference evidence="4 5" key="2">
    <citation type="submission" date="2019-12" db="EMBL/GenBank/DDBJ databases">
        <title>Rhizobium genotypes associated with high levels of biological nitrogen fixation by grain legumes in a temperate-maritime cropping system.</title>
        <authorList>
            <person name="Maluk M."/>
            <person name="Francesc Ferrando Molina F."/>
            <person name="Lopez Del Egido L."/>
            <person name="Lafos M."/>
            <person name="Langarica-Fuentes A."/>
            <person name="Gebre Yohannes G."/>
            <person name="Young M.W."/>
            <person name="Martin P."/>
            <person name="Gantlett R."/>
            <person name="Kenicer G."/>
            <person name="Hawes C."/>
            <person name="Begg G.S."/>
            <person name="Quilliam R.S."/>
            <person name="Squire G.R."/>
            <person name="Poole P.S."/>
            <person name="Young P.W."/>
            <person name="Iannetta P.M."/>
            <person name="James E.K."/>
        </authorList>
    </citation>
    <scope>NUCLEOTIDE SEQUENCE [LARGE SCALE GENOMIC DNA]</scope>
    <source>
        <strain evidence="4 5">JHI54</strain>
    </source>
</reference>
<dbReference type="InterPro" id="IPR000551">
    <property type="entry name" value="MerR-type_HTH_dom"/>
</dbReference>
<dbReference type="CDD" id="cd04765">
    <property type="entry name" value="HTH_MlrA-like_sg2"/>
    <property type="match status" value="1"/>
</dbReference>
<organism evidence="3">
    <name type="scientific">Rhizobium leguminosarum</name>
    <dbReference type="NCBI Taxonomy" id="384"/>
    <lineage>
        <taxon>Bacteria</taxon>
        <taxon>Pseudomonadati</taxon>
        <taxon>Pseudomonadota</taxon>
        <taxon>Alphaproteobacteria</taxon>
        <taxon>Hyphomicrobiales</taxon>
        <taxon>Rhizobiaceae</taxon>
        <taxon>Rhizobium/Agrobacterium group</taxon>
        <taxon>Rhizobium</taxon>
    </lineage>
</organism>
<evidence type="ECO:0000313" key="3">
    <source>
        <dbReference type="EMBL" id="KZB02152.1"/>
    </source>
</evidence>
<keyword evidence="1" id="KW-0238">DNA-binding</keyword>
<dbReference type="PANTHER" id="PTHR30204">
    <property type="entry name" value="REDOX-CYCLING DRUG-SENSING TRANSCRIPTIONAL ACTIVATOR SOXR"/>
    <property type="match status" value="1"/>
</dbReference>